<gene>
    <name evidence="2" type="ORF">LX66_4164</name>
</gene>
<evidence type="ECO:0000259" key="1">
    <source>
        <dbReference type="SMART" id="SM00953"/>
    </source>
</evidence>
<keyword evidence="3" id="KW-1185">Reference proteome</keyword>
<dbReference type="SMART" id="SM00953">
    <property type="entry name" value="RES"/>
    <property type="match status" value="1"/>
</dbReference>
<dbReference type="Pfam" id="PF08808">
    <property type="entry name" value="RES"/>
    <property type="match status" value="1"/>
</dbReference>
<comment type="caution">
    <text evidence="2">The sequence shown here is derived from an EMBL/GenBank/DDBJ whole genome shotgun (WGS) entry which is preliminary data.</text>
</comment>
<dbReference type="RefSeq" id="WP_145717060.1">
    <property type="nucleotide sequence ID" value="NZ_BAAAFY010000004.1"/>
</dbReference>
<sequence length="157" mass="17628">MQVFRIAYKDYAKALIPSKANGRWAAAGKAVIYTAGSIALAMLENLVRRQGLGFNDDYRIMVIEIPNSLEMLTIKTSSLEEGWNDVLDYSKCQPAGHRWYDEARYPVMKVPSAIVPLEYNYVLNVNHADFSKVKLIDVAGFIPDPRIEAMLKGTEKG</sequence>
<reference evidence="2 3" key="1">
    <citation type="journal article" date="2013" name="Stand. Genomic Sci.">
        <title>Genomic Encyclopedia of Type Strains, Phase I: The one thousand microbial genomes (KMG-I) project.</title>
        <authorList>
            <person name="Kyrpides N.C."/>
            <person name="Woyke T."/>
            <person name="Eisen J.A."/>
            <person name="Garrity G."/>
            <person name="Lilburn T.G."/>
            <person name="Beck B.J."/>
            <person name="Whitman W.B."/>
            <person name="Hugenholtz P."/>
            <person name="Klenk H.P."/>
        </authorList>
    </citation>
    <scope>NUCLEOTIDE SEQUENCE [LARGE SCALE GENOMIC DNA]</scope>
    <source>
        <strain evidence="2 3">DSM 13484</strain>
    </source>
</reference>
<feature type="domain" description="RES" evidence="1">
    <location>
        <begin position="10"/>
        <end position="137"/>
    </location>
</feature>
<dbReference type="InterPro" id="IPR014914">
    <property type="entry name" value="RES_dom"/>
</dbReference>
<dbReference type="Proteomes" id="UP000316778">
    <property type="component" value="Unassembled WGS sequence"/>
</dbReference>
<evidence type="ECO:0000313" key="2">
    <source>
        <dbReference type="EMBL" id="TWI86897.1"/>
    </source>
</evidence>
<dbReference type="EMBL" id="VLLG01000004">
    <property type="protein sequence ID" value="TWI86897.1"/>
    <property type="molecule type" value="Genomic_DNA"/>
</dbReference>
<dbReference type="AlphaFoldDB" id="A0A562T038"/>
<organism evidence="2 3">
    <name type="scientific">Chitinophaga japonensis</name>
    <name type="common">Flexibacter japonensis</name>
    <dbReference type="NCBI Taxonomy" id="104662"/>
    <lineage>
        <taxon>Bacteria</taxon>
        <taxon>Pseudomonadati</taxon>
        <taxon>Bacteroidota</taxon>
        <taxon>Chitinophagia</taxon>
        <taxon>Chitinophagales</taxon>
        <taxon>Chitinophagaceae</taxon>
        <taxon>Chitinophaga</taxon>
    </lineage>
</organism>
<evidence type="ECO:0000313" key="3">
    <source>
        <dbReference type="Proteomes" id="UP000316778"/>
    </source>
</evidence>
<accession>A0A562T038</accession>
<dbReference type="OrthoDB" id="9789501at2"/>
<protein>
    <submittedName>
        <fullName evidence="2">RES domain-containing protein</fullName>
    </submittedName>
</protein>
<proteinExistence type="predicted"/>
<name>A0A562T038_CHIJA</name>